<gene>
    <name evidence="2" type="ORF">PSI23_19760</name>
</gene>
<dbReference type="EMBL" id="JAQRFI010000086">
    <property type="protein sequence ID" value="MDC9591457.1"/>
    <property type="molecule type" value="Genomic_DNA"/>
</dbReference>
<keyword evidence="1" id="KW-0175">Coiled coil</keyword>
<evidence type="ECO:0000313" key="2">
    <source>
        <dbReference type="EMBL" id="MDC9591457.1"/>
    </source>
</evidence>
<comment type="caution">
    <text evidence="2">The sequence shown here is derived from an EMBL/GenBank/DDBJ whole genome shotgun (WGS) entry which is preliminary data.</text>
</comment>
<keyword evidence="3" id="KW-1185">Reference proteome</keyword>
<protein>
    <submittedName>
        <fullName evidence="2">Uncharacterized protein</fullName>
    </submittedName>
</protein>
<organism evidence="2 3">
    <name type="scientific">Xenorhabdus yunnanensis</name>
    <dbReference type="NCBI Taxonomy" id="3025878"/>
    <lineage>
        <taxon>Bacteria</taxon>
        <taxon>Pseudomonadati</taxon>
        <taxon>Pseudomonadota</taxon>
        <taxon>Gammaproteobacteria</taxon>
        <taxon>Enterobacterales</taxon>
        <taxon>Morganellaceae</taxon>
        <taxon>Xenorhabdus</taxon>
    </lineage>
</organism>
<dbReference type="Proteomes" id="UP001217178">
    <property type="component" value="Unassembled WGS sequence"/>
</dbReference>
<dbReference type="RefSeq" id="WP_273556682.1">
    <property type="nucleotide sequence ID" value="NZ_JAQRFI010000086.1"/>
</dbReference>
<sequence length="171" mass="19109">MPAYLTTSGGSGSSVPQRKEIGYSLFSPTLRRIELMDIGLFISSVKNALGTLSTIQTNEVLRERITFIYEQIEVIQKANEATEKELAELKIKNCELEKEVASYREKDQFIQHMGATFRKDSSGGYIRAVYCPNCLKAVGSGFPDFPYHCGSCGWSSEFEGRDLESVMKTLP</sequence>
<name>A0ABT5LK11_9GAMM</name>
<evidence type="ECO:0000256" key="1">
    <source>
        <dbReference type="SAM" id="Coils"/>
    </source>
</evidence>
<feature type="coiled-coil region" evidence="1">
    <location>
        <begin position="72"/>
        <end position="99"/>
    </location>
</feature>
<proteinExistence type="predicted"/>
<reference evidence="2 3" key="1">
    <citation type="submission" date="2023-02" db="EMBL/GenBank/DDBJ databases">
        <title>Entomopathogenic bacteria.</title>
        <authorList>
            <person name="Machado R.A."/>
        </authorList>
    </citation>
    <scope>NUCLEOTIDE SEQUENCE [LARGE SCALE GENOMIC DNA]</scope>
    <source>
        <strain evidence="2 3">XENO-10</strain>
    </source>
</reference>
<accession>A0ABT5LK11</accession>
<evidence type="ECO:0000313" key="3">
    <source>
        <dbReference type="Proteomes" id="UP001217178"/>
    </source>
</evidence>